<evidence type="ECO:0000313" key="2">
    <source>
        <dbReference type="Proteomes" id="UP001302072"/>
    </source>
</evidence>
<proteinExistence type="predicted"/>
<keyword evidence="2" id="KW-1185">Reference proteome</keyword>
<name>A0ABY9YT21_9GAMM</name>
<gene>
    <name evidence="1" type="ORF">PDM29_07275</name>
</gene>
<evidence type="ECO:0000313" key="1">
    <source>
        <dbReference type="EMBL" id="WNH54071.1"/>
    </source>
</evidence>
<dbReference type="RefSeq" id="WP_311193184.1">
    <property type="nucleotide sequence ID" value="NZ_CP115541.1"/>
</dbReference>
<dbReference type="EMBL" id="CP115541">
    <property type="protein sequence ID" value="WNH54071.1"/>
    <property type="molecule type" value="Genomic_DNA"/>
</dbReference>
<reference evidence="1 2" key="1">
    <citation type="submission" date="2022-12" db="EMBL/GenBank/DDBJ databases">
        <title>Two new species, Stenotrophomonas aracearum and Stenotrophomonas oahuensis, isolated from Anthurium (Araceae family) in Hawaii.</title>
        <authorList>
            <person name="Chunag S.C."/>
            <person name="Dobhal S."/>
            <person name="Alvarez A."/>
            <person name="Arif M."/>
        </authorList>
    </citation>
    <scope>NUCLEOTIDE SEQUENCE [LARGE SCALE GENOMIC DNA]</scope>
    <source>
        <strain evidence="1 2">A5586</strain>
    </source>
</reference>
<accession>A0ABY9YT21</accession>
<sequence>MQLEYALAECLRELVRFVDAQSQSGARDELAPALAYCLTPKQCDDMDRVCDESGWERLNCYAVMINPSDIRHVLCSRIKKDNLDCTQIAEIVAKAYSPRSLVRRNPPTVDPMTERRGDQQSVMLNTQQKFTLNGTAYYATAILEIRVSGARRYLAPVTCYHATEAKKRKILK</sequence>
<protein>
    <submittedName>
        <fullName evidence="1">Uncharacterized protein</fullName>
    </submittedName>
</protein>
<dbReference type="Proteomes" id="UP001302072">
    <property type="component" value="Chromosome"/>
</dbReference>
<organism evidence="1 2">
    <name type="scientific">Stenotrophomonas oahuensis</name>
    <dbReference type="NCBI Taxonomy" id="3003271"/>
    <lineage>
        <taxon>Bacteria</taxon>
        <taxon>Pseudomonadati</taxon>
        <taxon>Pseudomonadota</taxon>
        <taxon>Gammaproteobacteria</taxon>
        <taxon>Lysobacterales</taxon>
        <taxon>Lysobacteraceae</taxon>
        <taxon>Stenotrophomonas</taxon>
    </lineage>
</organism>